<keyword evidence="1" id="KW-0472">Membrane</keyword>
<proteinExistence type="predicted"/>
<keyword evidence="1" id="KW-0812">Transmembrane</keyword>
<sequence length="29" mass="3220">MHGMHYVMVLAPLMLSLAAALYYLAVKPD</sequence>
<accession>A0A0F9T4P2</accession>
<comment type="caution">
    <text evidence="2">The sequence shown here is derived from an EMBL/GenBank/DDBJ whole genome shotgun (WGS) entry which is preliminary data.</text>
</comment>
<protein>
    <submittedName>
        <fullName evidence="2">Uncharacterized protein</fullName>
    </submittedName>
</protein>
<gene>
    <name evidence="2" type="ORF">LCGC14_0393410</name>
</gene>
<feature type="transmembrane region" description="Helical" evidence="1">
    <location>
        <begin position="6"/>
        <end position="25"/>
    </location>
</feature>
<evidence type="ECO:0000256" key="1">
    <source>
        <dbReference type="SAM" id="Phobius"/>
    </source>
</evidence>
<name>A0A0F9T4P2_9ZZZZ</name>
<dbReference type="AlphaFoldDB" id="A0A0F9T4P2"/>
<evidence type="ECO:0000313" key="2">
    <source>
        <dbReference type="EMBL" id="KKN74129.1"/>
    </source>
</evidence>
<organism evidence="2">
    <name type="scientific">marine sediment metagenome</name>
    <dbReference type="NCBI Taxonomy" id="412755"/>
    <lineage>
        <taxon>unclassified sequences</taxon>
        <taxon>metagenomes</taxon>
        <taxon>ecological metagenomes</taxon>
    </lineage>
</organism>
<keyword evidence="1" id="KW-1133">Transmembrane helix</keyword>
<reference evidence="2" key="1">
    <citation type="journal article" date="2015" name="Nature">
        <title>Complex archaea that bridge the gap between prokaryotes and eukaryotes.</title>
        <authorList>
            <person name="Spang A."/>
            <person name="Saw J.H."/>
            <person name="Jorgensen S.L."/>
            <person name="Zaremba-Niedzwiedzka K."/>
            <person name="Martijn J."/>
            <person name="Lind A.E."/>
            <person name="van Eijk R."/>
            <person name="Schleper C."/>
            <person name="Guy L."/>
            <person name="Ettema T.J."/>
        </authorList>
    </citation>
    <scope>NUCLEOTIDE SEQUENCE</scope>
</reference>
<dbReference type="EMBL" id="LAZR01000331">
    <property type="protein sequence ID" value="KKN74129.1"/>
    <property type="molecule type" value="Genomic_DNA"/>
</dbReference>